<proteinExistence type="predicted"/>
<dbReference type="InterPro" id="IPR011766">
    <property type="entry name" value="TPP_enzyme_TPP-bd"/>
</dbReference>
<gene>
    <name evidence="3" type="ordered locus">COPRO5265_1196</name>
</gene>
<feature type="domain" description="Thiamine pyrophosphate enzyme TPP-binding" evidence="2">
    <location>
        <begin position="50"/>
        <end position="219"/>
    </location>
</feature>
<keyword evidence="4" id="KW-1185">Reference proteome</keyword>
<dbReference type="EMBL" id="CP001145">
    <property type="protein sequence ID" value="ACI17704.1"/>
    <property type="molecule type" value="Genomic_DNA"/>
</dbReference>
<dbReference type="EC" id="1.2.7.1" evidence="3"/>
<dbReference type="HOGENOM" id="CLU_058423_0_0_9"/>
<dbReference type="SUPFAM" id="SSF52518">
    <property type="entry name" value="Thiamin diphosphate-binding fold (THDP-binding)"/>
    <property type="match status" value="1"/>
</dbReference>
<reference evidence="4" key="1">
    <citation type="submission" date="2008-08" db="EMBL/GenBank/DDBJ databases">
        <title>The complete genome sequence of Coprothermobacter proteolyticus strain ATCC 5245 / DSM 5265 / BT.</title>
        <authorList>
            <person name="Dodson R.J."/>
            <person name="Durkin A.S."/>
            <person name="Wu M."/>
            <person name="Eisen J."/>
            <person name="Sutton G."/>
        </authorList>
    </citation>
    <scope>NUCLEOTIDE SEQUENCE [LARGE SCALE GENOMIC DNA]</scope>
    <source>
        <strain evidence="4">ATCC 35245 / DSM 5265 / OCM 4 / BT</strain>
    </source>
</reference>
<sequence>MAVINIKNLTDLEPRFVGGHRLCAGCNEGTIVRQVLLAAHEYEVVVLNATGCLEVTTSVYPYTSWNVPWLHEAFENVAAAASGAEAAYKALKRFGEIPEDKQIKFIAFAGDGGTYDIGLQALSGALERGHSFLYVLLDNEAYMNTGIQRSSSTPKFAWTTTSPVGEVSPGKTQPKKNIVEIVAAHGVPYVATASPSHYVDLMTKVQKALSYDGPTFLAVYSNCNRGHRNDTALSIKVARMAVETNYWPLYEIEEGKYRITYRPRKPQPIEEWLKLQGRFSHLMKPGNQDRVKELQDWVNSKWELLQKKEEFSKTL</sequence>
<dbReference type="STRING" id="309798.COPRO5265_1196"/>
<dbReference type="RefSeq" id="WP_012544356.1">
    <property type="nucleotide sequence ID" value="NC_011295.1"/>
</dbReference>
<name>B5Y9Q7_COPPD</name>
<keyword evidence="3" id="KW-0670">Pyruvate</keyword>
<dbReference type="eggNOG" id="COG1013">
    <property type="taxonomic scope" value="Bacteria"/>
</dbReference>
<dbReference type="KEGG" id="cpo:COPRO5265_1196"/>
<dbReference type="AlphaFoldDB" id="B5Y9Q7"/>
<dbReference type="PANTHER" id="PTHR42897">
    <property type="entry name" value="PYRUVATE SYNTHASE SUBUNIT PORB"/>
    <property type="match status" value="1"/>
</dbReference>
<dbReference type="Pfam" id="PF02775">
    <property type="entry name" value="TPP_enzyme_C"/>
    <property type="match status" value="1"/>
</dbReference>
<dbReference type="InterPro" id="IPR051479">
    <property type="entry name" value="PorB-like"/>
</dbReference>
<evidence type="ECO:0000256" key="1">
    <source>
        <dbReference type="ARBA" id="ARBA00023002"/>
    </source>
</evidence>
<evidence type="ECO:0000259" key="2">
    <source>
        <dbReference type="Pfam" id="PF02775"/>
    </source>
</evidence>
<dbReference type="Proteomes" id="UP000001732">
    <property type="component" value="Chromosome"/>
</dbReference>
<dbReference type="PANTHER" id="PTHR42897:SF2">
    <property type="entry name" value="PYRUVATE SYNTHASE SUBUNIT PORB"/>
    <property type="match status" value="1"/>
</dbReference>
<dbReference type="GO" id="GO:0030976">
    <property type="term" value="F:thiamine pyrophosphate binding"/>
    <property type="evidence" value="ECO:0007669"/>
    <property type="project" value="InterPro"/>
</dbReference>
<evidence type="ECO:0000313" key="3">
    <source>
        <dbReference type="EMBL" id="ACI17704.1"/>
    </source>
</evidence>
<dbReference type="CDD" id="cd03376">
    <property type="entry name" value="TPP_PFOR_porB_like"/>
    <property type="match status" value="1"/>
</dbReference>
<keyword evidence="1 3" id="KW-0560">Oxidoreductase</keyword>
<dbReference type="GO" id="GO:0019164">
    <property type="term" value="F:pyruvate synthase activity"/>
    <property type="evidence" value="ECO:0007669"/>
    <property type="project" value="UniProtKB-EC"/>
</dbReference>
<organism evidence="3 4">
    <name type="scientific">Coprothermobacter proteolyticus (strain ATCC 35245 / DSM 5265 / OCM 4 / BT)</name>
    <dbReference type="NCBI Taxonomy" id="309798"/>
    <lineage>
        <taxon>Bacteria</taxon>
        <taxon>Pseudomonadati</taxon>
        <taxon>Coprothermobacterota</taxon>
        <taxon>Coprothermobacteria</taxon>
        <taxon>Coprothermobacterales</taxon>
        <taxon>Coprothermobacteraceae</taxon>
        <taxon>Coprothermobacter</taxon>
    </lineage>
</organism>
<reference evidence="3 4" key="2">
    <citation type="journal article" date="2014" name="Genome Announc.">
        <title>Complete Genome Sequence of Coprothermobacter proteolyticus DSM 5265.</title>
        <authorList>
            <person name="Alexiev A."/>
            <person name="Coil D.A."/>
            <person name="Badger J.H."/>
            <person name="Enticknap J."/>
            <person name="Ward N."/>
            <person name="Robb F.T."/>
            <person name="Eisen J.A."/>
        </authorList>
    </citation>
    <scope>NUCLEOTIDE SEQUENCE [LARGE SCALE GENOMIC DNA]</scope>
    <source>
        <strain evidence="4">ATCC 35245 / DSM 5265 / OCM 4 / BT</strain>
    </source>
</reference>
<accession>B5Y9Q7</accession>
<evidence type="ECO:0000313" key="4">
    <source>
        <dbReference type="Proteomes" id="UP000001732"/>
    </source>
</evidence>
<protein>
    <submittedName>
        <fullName evidence="3">Pyruvate synthase subunit PorB (Pyruvate oxidoreductasebeta chain) (POR) (Pyruvic-ferredoxin oxidoreductase subunit beta)</fullName>
        <ecNumber evidence="3">1.2.7.1</ecNumber>
    </submittedName>
</protein>
<dbReference type="InterPro" id="IPR029061">
    <property type="entry name" value="THDP-binding"/>
</dbReference>
<dbReference type="OrthoDB" id="9794954at2"/>
<dbReference type="Gene3D" id="3.40.50.970">
    <property type="match status" value="2"/>
</dbReference>